<evidence type="ECO:0000256" key="5">
    <source>
        <dbReference type="ARBA" id="ARBA00023136"/>
    </source>
</evidence>
<comment type="subcellular location">
    <subcellularLocation>
        <location evidence="1">Cell membrane</location>
        <topology evidence="1">Multi-pass membrane protein</topology>
    </subcellularLocation>
</comment>
<evidence type="ECO:0000313" key="8">
    <source>
        <dbReference type="EMBL" id="MCW8086383.1"/>
    </source>
</evidence>
<evidence type="ECO:0000256" key="6">
    <source>
        <dbReference type="SAM" id="Phobius"/>
    </source>
</evidence>
<dbReference type="EMBL" id="JAPFQI010000008">
    <property type="protein sequence ID" value="MCW8086383.1"/>
    <property type="molecule type" value="Genomic_DNA"/>
</dbReference>
<evidence type="ECO:0000256" key="4">
    <source>
        <dbReference type="ARBA" id="ARBA00022989"/>
    </source>
</evidence>
<keyword evidence="4 6" id="KW-1133">Transmembrane helix</keyword>
<keyword evidence="9" id="KW-1185">Reference proteome</keyword>
<feature type="domain" description="EamA" evidence="7">
    <location>
        <begin position="6"/>
        <end position="139"/>
    </location>
</feature>
<feature type="transmembrane region" description="Helical" evidence="6">
    <location>
        <begin position="214"/>
        <end position="233"/>
    </location>
</feature>
<dbReference type="InterPro" id="IPR050638">
    <property type="entry name" value="AA-Vitamin_Transporters"/>
</dbReference>
<evidence type="ECO:0000256" key="3">
    <source>
        <dbReference type="ARBA" id="ARBA00022692"/>
    </source>
</evidence>
<feature type="transmembrane region" description="Helical" evidence="6">
    <location>
        <begin position="123"/>
        <end position="141"/>
    </location>
</feature>
<reference evidence="8 9" key="1">
    <citation type="submission" date="2022-10" db="EMBL/GenBank/DDBJ databases">
        <title>Roseococcus glaciei nov., sp. nov., isolated from glacier.</title>
        <authorList>
            <person name="Liu Q."/>
            <person name="Xin Y.-H."/>
        </authorList>
    </citation>
    <scope>NUCLEOTIDE SEQUENCE [LARGE SCALE GENOMIC DNA]</scope>
    <source>
        <strain evidence="8 9">MDT2-1-1</strain>
    </source>
</reference>
<comment type="caution">
    <text evidence="8">The sequence shown here is derived from an EMBL/GenBank/DDBJ whole genome shotgun (WGS) entry which is preliminary data.</text>
</comment>
<evidence type="ECO:0000256" key="2">
    <source>
        <dbReference type="ARBA" id="ARBA00022475"/>
    </source>
</evidence>
<evidence type="ECO:0000259" key="7">
    <source>
        <dbReference type="Pfam" id="PF00892"/>
    </source>
</evidence>
<feature type="transmembrane region" description="Helical" evidence="6">
    <location>
        <begin position="70"/>
        <end position="92"/>
    </location>
</feature>
<feature type="transmembrane region" description="Helical" evidence="6">
    <location>
        <begin position="245"/>
        <end position="264"/>
    </location>
</feature>
<feature type="transmembrane region" description="Helical" evidence="6">
    <location>
        <begin position="40"/>
        <end position="58"/>
    </location>
</feature>
<feature type="transmembrane region" description="Helical" evidence="6">
    <location>
        <begin position="98"/>
        <end position="116"/>
    </location>
</feature>
<organism evidence="8 9">
    <name type="scientific">Sabulicella glaciei</name>
    <dbReference type="NCBI Taxonomy" id="2984948"/>
    <lineage>
        <taxon>Bacteria</taxon>
        <taxon>Pseudomonadati</taxon>
        <taxon>Pseudomonadota</taxon>
        <taxon>Alphaproteobacteria</taxon>
        <taxon>Acetobacterales</taxon>
        <taxon>Acetobacteraceae</taxon>
        <taxon>Sabulicella</taxon>
    </lineage>
</organism>
<feature type="transmembrane region" description="Helical" evidence="6">
    <location>
        <begin position="153"/>
        <end position="171"/>
    </location>
</feature>
<evidence type="ECO:0000313" key="9">
    <source>
        <dbReference type="Proteomes" id="UP001526430"/>
    </source>
</evidence>
<evidence type="ECO:0000256" key="1">
    <source>
        <dbReference type="ARBA" id="ARBA00004651"/>
    </source>
</evidence>
<dbReference type="InterPro" id="IPR037185">
    <property type="entry name" value="EmrE-like"/>
</dbReference>
<dbReference type="Pfam" id="PF00892">
    <property type="entry name" value="EamA"/>
    <property type="match status" value="2"/>
</dbReference>
<accession>A0ABT3NW53</accession>
<dbReference type="RefSeq" id="WP_301590403.1">
    <property type="nucleotide sequence ID" value="NZ_JAPFQI010000008.1"/>
</dbReference>
<proteinExistence type="predicted"/>
<feature type="domain" description="EamA" evidence="7">
    <location>
        <begin position="152"/>
        <end position="287"/>
    </location>
</feature>
<keyword evidence="2" id="KW-1003">Cell membrane</keyword>
<keyword evidence="5 6" id="KW-0472">Membrane</keyword>
<protein>
    <submittedName>
        <fullName evidence="8">DMT family transporter</fullName>
    </submittedName>
</protein>
<dbReference type="Proteomes" id="UP001526430">
    <property type="component" value="Unassembled WGS sequence"/>
</dbReference>
<feature type="transmembrane region" description="Helical" evidence="6">
    <location>
        <begin position="183"/>
        <end position="202"/>
    </location>
</feature>
<sequence length="294" mass="31138">MTQRSTGLVFLLICALGWGSNWPVVKVLLAEMPPMATRGWAGLAAASCFALGARAFGISLNVPRAQRPRLVLYSILNVASWMGFVTFALLWLKASEGVILGSTAPVIAVLLAWLILGERPGWPRLLGLALAVGSIAVLFAGRGAEFSLEKLPGLGLMLCATTLFALATVLAKRRPLSLHPVAVTTWQLAIGMTPLLLYSILFEEVAWSALDMRAWVFLGWMAAVPLGLAYLGWFGALQRLPATTCTMGTLLVPVVGVLGGALVLDEPLGWREAVALLGTIGGVALALRAGEKRA</sequence>
<dbReference type="SUPFAM" id="SSF103481">
    <property type="entry name" value="Multidrug resistance efflux transporter EmrE"/>
    <property type="match status" value="2"/>
</dbReference>
<dbReference type="InterPro" id="IPR000620">
    <property type="entry name" value="EamA_dom"/>
</dbReference>
<gene>
    <name evidence="8" type="ORF">OF850_12145</name>
</gene>
<keyword evidence="3 6" id="KW-0812">Transmembrane</keyword>
<name>A0ABT3NW53_9PROT</name>
<dbReference type="PANTHER" id="PTHR32322">
    <property type="entry name" value="INNER MEMBRANE TRANSPORTER"/>
    <property type="match status" value="1"/>
</dbReference>
<feature type="transmembrane region" description="Helical" evidence="6">
    <location>
        <begin position="270"/>
        <end position="290"/>
    </location>
</feature>
<dbReference type="PANTHER" id="PTHR32322:SF18">
    <property type="entry name" value="S-ADENOSYLMETHIONINE_S-ADENOSYLHOMOCYSTEINE TRANSPORTER"/>
    <property type="match status" value="1"/>
</dbReference>